<name>A0A366D0Z3_9NOCA</name>
<keyword evidence="2" id="KW-0732">Signal</keyword>
<feature type="compositionally biased region" description="Low complexity" evidence="1">
    <location>
        <begin position="26"/>
        <end position="84"/>
    </location>
</feature>
<proteinExistence type="predicted"/>
<dbReference type="OrthoDB" id="4544744at2"/>
<dbReference type="AlphaFoldDB" id="A0A366D0Z3"/>
<evidence type="ECO:0000313" key="4">
    <source>
        <dbReference type="Proteomes" id="UP000252586"/>
    </source>
</evidence>
<organism evidence="3 4">
    <name type="scientific">Nocardia puris</name>
    <dbReference type="NCBI Taxonomy" id="208602"/>
    <lineage>
        <taxon>Bacteria</taxon>
        <taxon>Bacillati</taxon>
        <taxon>Actinomycetota</taxon>
        <taxon>Actinomycetes</taxon>
        <taxon>Mycobacteriales</taxon>
        <taxon>Nocardiaceae</taxon>
        <taxon>Nocardia</taxon>
    </lineage>
</organism>
<keyword evidence="4" id="KW-1185">Reference proteome</keyword>
<evidence type="ECO:0000256" key="2">
    <source>
        <dbReference type="SAM" id="SignalP"/>
    </source>
</evidence>
<comment type="caution">
    <text evidence="3">The sequence shown here is derived from an EMBL/GenBank/DDBJ whole genome shotgun (WGS) entry which is preliminary data.</text>
</comment>
<dbReference type="PROSITE" id="PS51257">
    <property type="entry name" value="PROKAR_LIPOPROTEIN"/>
    <property type="match status" value="1"/>
</dbReference>
<protein>
    <submittedName>
        <fullName evidence="3">Uncharacterized protein</fullName>
    </submittedName>
</protein>
<dbReference type="RefSeq" id="WP_067510856.1">
    <property type="nucleotide sequence ID" value="NZ_QNRE01000018.1"/>
</dbReference>
<dbReference type="EMBL" id="QNRE01000018">
    <property type="protein sequence ID" value="RBO83616.1"/>
    <property type="molecule type" value="Genomic_DNA"/>
</dbReference>
<feature type="region of interest" description="Disordered" evidence="1">
    <location>
        <begin position="23"/>
        <end position="84"/>
    </location>
</feature>
<feature type="signal peptide" evidence="2">
    <location>
        <begin position="1"/>
        <end position="20"/>
    </location>
</feature>
<accession>A0A366D0Z3</accession>
<feature type="chain" id="PRO_5039522563" evidence="2">
    <location>
        <begin position="21"/>
        <end position="215"/>
    </location>
</feature>
<sequence>MSAKFLVAVAVAAVVFGATGCGGDDSTAAPTTAPVSVPTTGEPAATAGSPAPSPSAQTSPVTQAPPADDTAAPTTYPPVGTGPVDAREYQIGDHFYFQSPTGNIKCGFLLDDNFGVGCQLRDATVIPPELPGCTPAPDRAVAAHVSGPTSEFLCLNQGIFVGIPQDGTAAGGKILPYGESIMVRGYSCMSLPDGVRCDSGRDAGFVIAADHQALF</sequence>
<evidence type="ECO:0000256" key="1">
    <source>
        <dbReference type="SAM" id="MobiDB-lite"/>
    </source>
</evidence>
<reference evidence="3 4" key="1">
    <citation type="submission" date="2018-06" db="EMBL/GenBank/DDBJ databases">
        <title>Genomic Encyclopedia of Type Strains, Phase IV (KMG-IV): sequencing the most valuable type-strain genomes for metagenomic binning, comparative biology and taxonomic classification.</title>
        <authorList>
            <person name="Goeker M."/>
        </authorList>
    </citation>
    <scope>NUCLEOTIDE SEQUENCE [LARGE SCALE GENOMIC DNA]</scope>
    <source>
        <strain evidence="3 4">DSM 44599</strain>
    </source>
</reference>
<evidence type="ECO:0000313" key="3">
    <source>
        <dbReference type="EMBL" id="RBO83616.1"/>
    </source>
</evidence>
<gene>
    <name evidence="3" type="ORF">DFR74_11840</name>
</gene>
<dbReference type="Proteomes" id="UP000252586">
    <property type="component" value="Unassembled WGS sequence"/>
</dbReference>